<evidence type="ECO:0000256" key="1">
    <source>
        <dbReference type="SAM" id="MobiDB-lite"/>
    </source>
</evidence>
<proteinExistence type="predicted"/>
<dbReference type="RefSeq" id="WP_135773473.1">
    <property type="nucleotide sequence ID" value="NZ_RQEY01000012.1"/>
</dbReference>
<feature type="region of interest" description="Disordered" evidence="1">
    <location>
        <begin position="111"/>
        <end position="203"/>
    </location>
</feature>
<evidence type="ECO:0000313" key="3">
    <source>
        <dbReference type="Proteomes" id="UP000298097"/>
    </source>
</evidence>
<dbReference type="EMBL" id="RQEY01000012">
    <property type="protein sequence ID" value="TGK41222.1"/>
    <property type="molecule type" value="Genomic_DNA"/>
</dbReference>
<name>A0A4V3JG81_9LEPT</name>
<sequence length="214" mass="24118">MKILSPNRKILLNAKFEGKTLTFDAEIATPKVRIDIDLAVGRRLGGVALESIPSSTLGYIFAIQTLDQVVKALPESDDFPEIRTFEDIDDQNFVIELFNDYDKQDRAFQAELKKNNHPKRSRGSRDNSRSIPYEGVRDLPGRNAEGESIFRSEDIPPRSDSESGFPEVQTKDQPSTHEEASSKNESGRIPRGYKPYLGNYPGSARRVFRANVNE</sequence>
<accession>A0A4V3JG81</accession>
<gene>
    <name evidence="2" type="ORF">EHO65_07260</name>
</gene>
<feature type="compositionally biased region" description="Basic and acidic residues" evidence="1">
    <location>
        <begin position="174"/>
        <end position="188"/>
    </location>
</feature>
<dbReference type="Proteomes" id="UP000298097">
    <property type="component" value="Unassembled WGS sequence"/>
</dbReference>
<comment type="caution">
    <text evidence="2">The sequence shown here is derived from an EMBL/GenBank/DDBJ whole genome shotgun (WGS) entry which is preliminary data.</text>
</comment>
<feature type="compositionally biased region" description="Basic and acidic residues" evidence="1">
    <location>
        <begin position="135"/>
        <end position="161"/>
    </location>
</feature>
<dbReference type="AlphaFoldDB" id="A0A4V3JG81"/>
<keyword evidence="3" id="KW-1185">Reference proteome</keyword>
<reference evidence="2" key="1">
    <citation type="journal article" date="2019" name="PLoS Negl. Trop. Dis.">
        <title>Revisiting the worldwide diversity of Leptospira species in the environment.</title>
        <authorList>
            <person name="Vincent A.T."/>
            <person name="Schiettekatte O."/>
            <person name="Bourhy P."/>
            <person name="Veyrier F.J."/>
            <person name="Picardeau M."/>
        </authorList>
    </citation>
    <scope>NUCLEOTIDE SEQUENCE [LARGE SCALE GENOMIC DNA]</scope>
    <source>
        <strain evidence="2">201800301</strain>
    </source>
</reference>
<protein>
    <submittedName>
        <fullName evidence="2">Uncharacterized protein</fullName>
    </submittedName>
</protein>
<evidence type="ECO:0000313" key="2">
    <source>
        <dbReference type="EMBL" id="TGK41222.1"/>
    </source>
</evidence>
<dbReference type="OrthoDB" id="344696at2"/>
<organism evidence="2 3">
    <name type="scientific">Leptospira andrefontaineae</name>
    <dbReference type="NCBI Taxonomy" id="2484976"/>
    <lineage>
        <taxon>Bacteria</taxon>
        <taxon>Pseudomonadati</taxon>
        <taxon>Spirochaetota</taxon>
        <taxon>Spirochaetia</taxon>
        <taxon>Leptospirales</taxon>
        <taxon>Leptospiraceae</taxon>
        <taxon>Leptospira</taxon>
    </lineage>
</organism>